<gene>
    <name evidence="2" type="ORF">EP867_02885</name>
</gene>
<dbReference type="AlphaFoldDB" id="A0A444MFJ7"/>
<proteinExistence type="predicted"/>
<dbReference type="Proteomes" id="UP000287168">
    <property type="component" value="Unassembled WGS sequence"/>
</dbReference>
<feature type="signal peptide" evidence="1">
    <location>
        <begin position="1"/>
        <end position="20"/>
    </location>
</feature>
<keyword evidence="1" id="KW-0732">Signal</keyword>
<name>A0A444MFJ7_9RHOB</name>
<accession>A0A444MFJ7</accession>
<keyword evidence="3" id="KW-1185">Reference proteome</keyword>
<evidence type="ECO:0000313" key="3">
    <source>
        <dbReference type="Proteomes" id="UP000287168"/>
    </source>
</evidence>
<dbReference type="RefSeq" id="WP_128486702.1">
    <property type="nucleotide sequence ID" value="NZ_JBHLXB010000170.1"/>
</dbReference>
<organism evidence="2 3">
    <name type="scientific">Falsigemmobacter intermedius</name>
    <dbReference type="NCBI Taxonomy" id="1553448"/>
    <lineage>
        <taxon>Bacteria</taxon>
        <taxon>Pseudomonadati</taxon>
        <taxon>Pseudomonadota</taxon>
        <taxon>Alphaproteobacteria</taxon>
        <taxon>Rhodobacterales</taxon>
        <taxon>Paracoccaceae</taxon>
        <taxon>Falsigemmobacter</taxon>
    </lineage>
</organism>
<dbReference type="EMBL" id="SBLC01000003">
    <property type="protein sequence ID" value="RWY44340.1"/>
    <property type="molecule type" value="Genomic_DNA"/>
</dbReference>
<feature type="chain" id="PRO_5019518497" evidence="1">
    <location>
        <begin position="21"/>
        <end position="138"/>
    </location>
</feature>
<evidence type="ECO:0000256" key="1">
    <source>
        <dbReference type="SAM" id="SignalP"/>
    </source>
</evidence>
<protein>
    <submittedName>
        <fullName evidence="2">Uncharacterized protein</fullName>
    </submittedName>
</protein>
<comment type="caution">
    <text evidence="2">The sequence shown here is derived from an EMBL/GenBank/DDBJ whole genome shotgun (WGS) entry which is preliminary data.</text>
</comment>
<reference evidence="2 3" key="1">
    <citation type="journal article" date="2015" name="Int. J. Syst. Evol. Microbiol.">
        <title>Gemmobacter intermedius sp. nov., isolated from a white stork (Ciconia ciconia).</title>
        <authorList>
            <person name="Kampfer P."/>
            <person name="Jerzak L."/>
            <person name="Wilharm G."/>
            <person name="Golke J."/>
            <person name="Busse H.J."/>
            <person name="Glaeser S.P."/>
        </authorList>
    </citation>
    <scope>NUCLEOTIDE SEQUENCE [LARGE SCALE GENOMIC DNA]</scope>
    <source>
        <strain evidence="2 3">119/4</strain>
    </source>
</reference>
<evidence type="ECO:0000313" key="2">
    <source>
        <dbReference type="EMBL" id="RWY44340.1"/>
    </source>
</evidence>
<dbReference type="PROSITE" id="PS51257">
    <property type="entry name" value="PROKAR_LIPOPROTEIN"/>
    <property type="match status" value="1"/>
</dbReference>
<dbReference type="OrthoDB" id="7873298at2"/>
<sequence>MKYGIFPGILLLLAGCGAQVAGPGAAVAPVSGVSRAQAIAAECRLLEEAHRRVASAQGRASADILTGCPGHETLRDEMPLKAQTAALRRANAAQIPPVVQGLGVQGPRIYRRMITRGVPEAVAQQLAASDLMAQAARR</sequence>